<sequence>MPVLTRATHAHRLTALRAMMAREQLDAVVLTGADFFQWASNFHVDVQTWERPILLCVTADGASFAVMNELSTHHLRFARERGSLWLDDITLYAEHPQGAGRQPLITQLPELVAERLTHAGLRRARIGYDALNAPLSRALTLLPEARLLAMTADLRALRWVKQPEELAVMRAAADLSDWVQERYRENFRVGRLTAELDAQMASLMVEEAARRFPGEHLEILRCWTLAGPAASSPHGDGASCGARIGAGDVIINLVIPRLNGIVIENERTWFCGRPSDEQKRFYRVALDANEAALDAAVTGRPVSGIDAAAQAVIEQAGCAAYIRHRTGHGMGIMGHEFPEDMAFNHRALLENEVYSAEPGIYVYGLGGFRIDDTVVVGDVPEVLTRAPKTLDYVSIG</sequence>
<evidence type="ECO:0000313" key="3">
    <source>
        <dbReference type="EMBL" id="MCY0388196.1"/>
    </source>
</evidence>
<dbReference type="CDD" id="cd01066">
    <property type="entry name" value="APP_MetAP"/>
    <property type="match status" value="1"/>
</dbReference>
<reference evidence="3" key="1">
    <citation type="submission" date="2022-11" db="EMBL/GenBank/DDBJ databases">
        <title>Robbsia betulipollinis sp. nov., isolated from pollen of birch (Betula pendula).</title>
        <authorList>
            <person name="Shi H."/>
            <person name="Ambika Manirajan B."/>
            <person name="Ratering S."/>
            <person name="Geissler-Plaum R."/>
            <person name="Schnell S."/>
        </authorList>
    </citation>
    <scope>NUCLEOTIDE SEQUENCE</scope>
    <source>
        <strain evidence="3">Bb-Pol-6</strain>
    </source>
</reference>
<dbReference type="PANTHER" id="PTHR46112:SF2">
    <property type="entry name" value="XAA-PRO AMINOPEPTIDASE P-RELATED"/>
    <property type="match status" value="1"/>
</dbReference>
<dbReference type="InterPro" id="IPR036005">
    <property type="entry name" value="Creatinase/aminopeptidase-like"/>
</dbReference>
<feature type="domain" description="Peptidase M24" evidence="1">
    <location>
        <begin position="168"/>
        <end position="377"/>
    </location>
</feature>
<gene>
    <name evidence="3" type="ORF">OVY01_13310</name>
</gene>
<protein>
    <submittedName>
        <fullName evidence="3">Xaa-Pro peptidase family protein</fullName>
    </submittedName>
</protein>
<dbReference type="EMBL" id="JAPMXC010000003">
    <property type="protein sequence ID" value="MCY0388196.1"/>
    <property type="molecule type" value="Genomic_DNA"/>
</dbReference>
<dbReference type="Gene3D" id="3.40.350.10">
    <property type="entry name" value="Creatinase/prolidase N-terminal domain"/>
    <property type="match status" value="1"/>
</dbReference>
<dbReference type="InterPro" id="IPR029149">
    <property type="entry name" value="Creatin/AminoP/Spt16_N"/>
</dbReference>
<accession>A0ABT3ZNR8</accession>
<dbReference type="Pfam" id="PF01321">
    <property type="entry name" value="Creatinase_N"/>
    <property type="match status" value="1"/>
</dbReference>
<evidence type="ECO:0000259" key="1">
    <source>
        <dbReference type="Pfam" id="PF00557"/>
    </source>
</evidence>
<comment type="caution">
    <text evidence="3">The sequence shown here is derived from an EMBL/GenBank/DDBJ whole genome shotgun (WGS) entry which is preliminary data.</text>
</comment>
<dbReference type="Gene3D" id="3.90.230.10">
    <property type="entry name" value="Creatinase/methionine aminopeptidase superfamily"/>
    <property type="match status" value="1"/>
</dbReference>
<dbReference type="SUPFAM" id="SSF55920">
    <property type="entry name" value="Creatinase/aminopeptidase"/>
    <property type="match status" value="1"/>
</dbReference>
<feature type="domain" description="Creatinase N-terminal" evidence="2">
    <location>
        <begin position="12"/>
        <end position="159"/>
    </location>
</feature>
<dbReference type="SUPFAM" id="SSF53092">
    <property type="entry name" value="Creatinase/prolidase N-terminal domain"/>
    <property type="match status" value="1"/>
</dbReference>
<name>A0ABT3ZNR8_9BURK</name>
<dbReference type="InterPro" id="IPR000994">
    <property type="entry name" value="Pept_M24"/>
</dbReference>
<evidence type="ECO:0000313" key="4">
    <source>
        <dbReference type="Proteomes" id="UP001082899"/>
    </source>
</evidence>
<dbReference type="InterPro" id="IPR000587">
    <property type="entry name" value="Creatinase_N"/>
</dbReference>
<keyword evidence="4" id="KW-1185">Reference proteome</keyword>
<evidence type="ECO:0000259" key="2">
    <source>
        <dbReference type="Pfam" id="PF01321"/>
    </source>
</evidence>
<dbReference type="PANTHER" id="PTHR46112">
    <property type="entry name" value="AMINOPEPTIDASE"/>
    <property type="match status" value="1"/>
</dbReference>
<dbReference type="InterPro" id="IPR050659">
    <property type="entry name" value="Peptidase_M24B"/>
</dbReference>
<proteinExistence type="predicted"/>
<organism evidence="3 4">
    <name type="scientific">Robbsia betulipollinis</name>
    <dbReference type="NCBI Taxonomy" id="2981849"/>
    <lineage>
        <taxon>Bacteria</taxon>
        <taxon>Pseudomonadati</taxon>
        <taxon>Pseudomonadota</taxon>
        <taxon>Betaproteobacteria</taxon>
        <taxon>Burkholderiales</taxon>
        <taxon>Burkholderiaceae</taxon>
        <taxon>Robbsia</taxon>
    </lineage>
</organism>
<dbReference type="Proteomes" id="UP001082899">
    <property type="component" value="Unassembled WGS sequence"/>
</dbReference>
<dbReference type="RefSeq" id="WP_267848093.1">
    <property type="nucleotide sequence ID" value="NZ_JAPMXC010000003.1"/>
</dbReference>
<dbReference type="Pfam" id="PF00557">
    <property type="entry name" value="Peptidase_M24"/>
    <property type="match status" value="1"/>
</dbReference>